<dbReference type="CDD" id="cd07377">
    <property type="entry name" value="WHTH_GntR"/>
    <property type="match status" value="1"/>
</dbReference>
<reference evidence="5 6" key="1">
    <citation type="submission" date="2017-10" db="EMBL/GenBank/DDBJ databases">
        <title>Sedimentibacterium mangrovi gen. nov., sp. nov., a novel member of family Phyllobacteriacea isolated from mangrove sediment.</title>
        <authorList>
            <person name="Liao H."/>
            <person name="Tian Y."/>
        </authorList>
    </citation>
    <scope>NUCLEOTIDE SEQUENCE [LARGE SCALE GENOMIC DNA]</scope>
    <source>
        <strain evidence="5 6">X9-2-2</strain>
    </source>
</reference>
<organism evidence="5 6">
    <name type="scientific">Zhengella mangrovi</name>
    <dbReference type="NCBI Taxonomy" id="1982044"/>
    <lineage>
        <taxon>Bacteria</taxon>
        <taxon>Pseudomonadati</taxon>
        <taxon>Pseudomonadota</taxon>
        <taxon>Alphaproteobacteria</taxon>
        <taxon>Hyphomicrobiales</taxon>
        <taxon>Notoacmeibacteraceae</taxon>
        <taxon>Zhengella</taxon>
    </lineage>
</organism>
<dbReference type="PANTHER" id="PTHR43537">
    <property type="entry name" value="TRANSCRIPTIONAL REGULATOR, GNTR FAMILY"/>
    <property type="match status" value="1"/>
</dbReference>
<feature type="domain" description="HTH gntR-type" evidence="4">
    <location>
        <begin position="7"/>
        <end position="74"/>
    </location>
</feature>
<evidence type="ECO:0000256" key="2">
    <source>
        <dbReference type="ARBA" id="ARBA00023125"/>
    </source>
</evidence>
<keyword evidence="1" id="KW-0805">Transcription regulation</keyword>
<dbReference type="Proteomes" id="UP000221168">
    <property type="component" value="Unassembled WGS sequence"/>
</dbReference>
<dbReference type="RefSeq" id="WP_099308086.1">
    <property type="nucleotide sequence ID" value="NZ_PDVP01000016.1"/>
</dbReference>
<dbReference type="Pfam" id="PF00392">
    <property type="entry name" value="GntR"/>
    <property type="match status" value="1"/>
</dbReference>
<proteinExistence type="predicted"/>
<dbReference type="SUPFAM" id="SSF48008">
    <property type="entry name" value="GntR ligand-binding domain-like"/>
    <property type="match status" value="1"/>
</dbReference>
<dbReference type="EMBL" id="PDVP01000016">
    <property type="protein sequence ID" value="PHP65345.1"/>
    <property type="molecule type" value="Genomic_DNA"/>
</dbReference>
<gene>
    <name evidence="5" type="ORF">CSC94_19665</name>
</gene>
<dbReference type="GO" id="GO:0003677">
    <property type="term" value="F:DNA binding"/>
    <property type="evidence" value="ECO:0007669"/>
    <property type="project" value="UniProtKB-KW"/>
</dbReference>
<evidence type="ECO:0000256" key="1">
    <source>
        <dbReference type="ARBA" id="ARBA00023015"/>
    </source>
</evidence>
<keyword evidence="3" id="KW-0804">Transcription</keyword>
<keyword evidence="6" id="KW-1185">Reference proteome</keyword>
<keyword evidence="2" id="KW-0238">DNA-binding</keyword>
<dbReference type="SUPFAM" id="SSF46785">
    <property type="entry name" value="Winged helix' DNA-binding domain"/>
    <property type="match status" value="1"/>
</dbReference>
<evidence type="ECO:0000313" key="5">
    <source>
        <dbReference type="EMBL" id="PHP65345.1"/>
    </source>
</evidence>
<dbReference type="Gene3D" id="1.10.10.10">
    <property type="entry name" value="Winged helix-like DNA-binding domain superfamily/Winged helix DNA-binding domain"/>
    <property type="match status" value="1"/>
</dbReference>
<dbReference type="InterPro" id="IPR036388">
    <property type="entry name" value="WH-like_DNA-bd_sf"/>
</dbReference>
<name>A0A2G1QIJ9_9HYPH</name>
<dbReference type="PANTHER" id="PTHR43537:SF49">
    <property type="entry name" value="TRANSCRIPTIONAL REGULATORY PROTEIN"/>
    <property type="match status" value="1"/>
</dbReference>
<evidence type="ECO:0000256" key="3">
    <source>
        <dbReference type="ARBA" id="ARBA00023163"/>
    </source>
</evidence>
<evidence type="ECO:0000313" key="6">
    <source>
        <dbReference type="Proteomes" id="UP000221168"/>
    </source>
</evidence>
<comment type="caution">
    <text evidence="5">The sequence shown here is derived from an EMBL/GenBank/DDBJ whole genome shotgun (WGS) entry which is preliminary data.</text>
</comment>
<dbReference type="OrthoDB" id="9788098at2"/>
<sequence>MTQSERRTSVETIRLDLARRIVVGLIEPGTALDEGSLAAEFGVSRTPVREALRQLASSGLVRQRPHRKAMVTKPDETELHGMFAVMGHLEALCAKLCAATMSPSERRALERLHMRMETMVQAGDAASYTTANEEFHGAIYDGTRNAYLAEVTFATRLRVQPFRRAQFGTLGRLAASHGEHTAIVDAILRGEGAAAEAAMASHIGFVEHAWHRYADLAQASSEQKALQEP</sequence>
<dbReference type="Pfam" id="PF07729">
    <property type="entry name" value="FCD"/>
    <property type="match status" value="1"/>
</dbReference>
<dbReference type="InterPro" id="IPR036390">
    <property type="entry name" value="WH_DNA-bd_sf"/>
</dbReference>
<protein>
    <submittedName>
        <fullName evidence="5">GntR family transcriptional regulator</fullName>
    </submittedName>
</protein>
<dbReference type="Gene3D" id="1.20.120.530">
    <property type="entry name" value="GntR ligand-binding domain-like"/>
    <property type="match status" value="1"/>
</dbReference>
<evidence type="ECO:0000259" key="4">
    <source>
        <dbReference type="PROSITE" id="PS50949"/>
    </source>
</evidence>
<dbReference type="PRINTS" id="PR00035">
    <property type="entry name" value="HTHGNTR"/>
</dbReference>
<dbReference type="InterPro" id="IPR008920">
    <property type="entry name" value="TF_FadR/GntR_C"/>
</dbReference>
<dbReference type="SMART" id="SM00895">
    <property type="entry name" value="FCD"/>
    <property type="match status" value="1"/>
</dbReference>
<dbReference type="AlphaFoldDB" id="A0A2G1QIJ9"/>
<dbReference type="InterPro" id="IPR011711">
    <property type="entry name" value="GntR_C"/>
</dbReference>
<dbReference type="PROSITE" id="PS50949">
    <property type="entry name" value="HTH_GNTR"/>
    <property type="match status" value="1"/>
</dbReference>
<dbReference type="InterPro" id="IPR000524">
    <property type="entry name" value="Tscrpt_reg_HTH_GntR"/>
</dbReference>
<dbReference type="SMART" id="SM00345">
    <property type="entry name" value="HTH_GNTR"/>
    <property type="match status" value="1"/>
</dbReference>
<accession>A0A2G1QIJ9</accession>
<dbReference type="GO" id="GO:0003700">
    <property type="term" value="F:DNA-binding transcription factor activity"/>
    <property type="evidence" value="ECO:0007669"/>
    <property type="project" value="InterPro"/>
</dbReference>